<keyword evidence="5" id="KW-1185">Reference proteome</keyword>
<evidence type="ECO:0000256" key="1">
    <source>
        <dbReference type="ARBA" id="ARBA00005445"/>
    </source>
</evidence>
<dbReference type="STRING" id="150146.SAMN05443667_106213"/>
<dbReference type="NCBIfam" id="TIGR04183">
    <property type="entry name" value="Por_Secre_tail"/>
    <property type="match status" value="1"/>
</dbReference>
<proteinExistence type="inferred from homology"/>
<dbReference type="OrthoDB" id="1204817at2"/>
<dbReference type="InterPro" id="IPR021884">
    <property type="entry name" value="Ice-bd_prot"/>
</dbReference>
<dbReference type="InterPro" id="IPR026444">
    <property type="entry name" value="Secre_tail"/>
</dbReference>
<comment type="similarity">
    <text evidence="1">Belongs to the ice-binding protein family.</text>
</comment>
<dbReference type="Gene3D" id="2.60.40.10">
    <property type="entry name" value="Immunoglobulins"/>
    <property type="match status" value="1"/>
</dbReference>
<dbReference type="Pfam" id="PF18962">
    <property type="entry name" value="Por_Secre_tail"/>
    <property type="match status" value="1"/>
</dbReference>
<keyword evidence="2" id="KW-0732">Signal</keyword>
<organism evidence="4 5">
    <name type="scientific">Flavobacterium gillisiae</name>
    <dbReference type="NCBI Taxonomy" id="150146"/>
    <lineage>
        <taxon>Bacteria</taxon>
        <taxon>Pseudomonadati</taxon>
        <taxon>Bacteroidota</taxon>
        <taxon>Flavobacteriia</taxon>
        <taxon>Flavobacteriales</taxon>
        <taxon>Flavobacteriaceae</taxon>
        <taxon>Flavobacterium</taxon>
    </lineage>
</organism>
<feature type="domain" description="Secretion system C-terminal sorting" evidence="3">
    <location>
        <begin position="1069"/>
        <end position="1144"/>
    </location>
</feature>
<evidence type="ECO:0000313" key="5">
    <source>
        <dbReference type="Proteomes" id="UP000198951"/>
    </source>
</evidence>
<dbReference type="EMBL" id="FNRD01000006">
    <property type="protein sequence ID" value="SEA63673.1"/>
    <property type="molecule type" value="Genomic_DNA"/>
</dbReference>
<name>A0A1H4CTA0_9FLAO</name>
<protein>
    <submittedName>
        <fullName evidence="4">Por secretion system C-terminal sorting domain-containing protein</fullName>
    </submittedName>
</protein>
<evidence type="ECO:0000313" key="4">
    <source>
        <dbReference type="EMBL" id="SEA63673.1"/>
    </source>
</evidence>
<evidence type="ECO:0000256" key="2">
    <source>
        <dbReference type="ARBA" id="ARBA00022729"/>
    </source>
</evidence>
<dbReference type="AlphaFoldDB" id="A0A1H4CTA0"/>
<accession>A0A1H4CTA0</accession>
<dbReference type="InterPro" id="IPR013783">
    <property type="entry name" value="Ig-like_fold"/>
</dbReference>
<gene>
    <name evidence="4" type="ORF">SAMN05443667_106213</name>
</gene>
<evidence type="ECO:0000259" key="3">
    <source>
        <dbReference type="Pfam" id="PF18962"/>
    </source>
</evidence>
<reference evidence="5" key="1">
    <citation type="submission" date="2016-10" db="EMBL/GenBank/DDBJ databases">
        <authorList>
            <person name="Varghese N."/>
            <person name="Submissions S."/>
        </authorList>
    </citation>
    <scope>NUCLEOTIDE SEQUENCE [LARGE SCALE GENOMIC DNA]</scope>
    <source>
        <strain evidence="5">DSM 22376</strain>
    </source>
</reference>
<dbReference type="Proteomes" id="UP000198951">
    <property type="component" value="Unassembled WGS sequence"/>
</dbReference>
<dbReference type="RefSeq" id="WP_091089197.1">
    <property type="nucleotide sequence ID" value="NZ_FNRD01000006.1"/>
</dbReference>
<dbReference type="Pfam" id="PF11999">
    <property type="entry name" value="Ice_binding"/>
    <property type="match status" value="1"/>
</dbReference>
<sequence length="1145" mass="122735">MGNSTLIIKQKLSQGILSFFLLLICFGFNSRINAQTGPNLGSVSNFVLFTSAGAVGNTGTSVITGNIGSNIGAISGFEAPSIVNGTVENVNAITSQAAIDLKSAYDHLYSSTATNTTHAAVFGGGESLSPGVYSIGAAASVAGTLTLNGQGNPNSIFIFKIGGALTTAASANVVLTNGASASNVFWMADGAIAMAASTTISGTFIGNGAVSMGAGGKLDGRMCSIAGAVSVYATTVVNIPASLVYQSLEAYSSNDWKPLIKLANFDPNDDQQSVADTDFVGNATHAIMETQRSTTKFSDGVTDEVYYFRVRMGQSNPSTSFYFGIDVTGDLIADLFIEANTKSKPNFISLHKRDQSKTGLSPSQTAWLNGVQNGELLLTNRDAEIRSYSAGTDIDGGNSGTDYWIEFGITEESLKSYVLSNFGTSITGDSVIALYGFTSTSQTANGDVMGINDKIAGELDKSWEELGVIINGTLNNIASGEILRPTVNSLTTDDTTPVISGTWGGNMLGDDHLSVTVNGITYTDELYINNTNWSLTLLYPEFAVGTYEIVATTTRISTNKTSTDITSAELTVLNVTEPTTVTSANDGGLESNGDLATLIAKRNFNRIKTNSFANKKANQKRFISSSLFAKTSGSSVDFSAVIPNTGLLGTETTFVSSPTDLIGITNAEQVYSVDYYQGSDRVAAVLATATTGAVYSHSKAICDRLNSSSLQNIVTIKLNGYEVILVELKRANGLTEYAVNFSIQQLSTENKLHSYWNIEQYPTGNYQNFQVWGASTAQVCHIAKTIISNFEQLKKLSADAVDNRIPTVFVKNGFYENGKINLTIINKSRAFNLSFEGNKKITELATTESVAQNVVLSGAYEQNVVLDLGGIFDIGLSIVGGTSKQLDALYLADGPWGLDYSATETTISSFVINNIPNTSIIDGQYAVERNATVNGSVYGTMNLFRNILPGDLVFDASSYTTVGFEIQNSLAVEVVLVTENTTDWNNRLRFQLPANATAAQMNIAFEKFTNPLGQKYNNEKIKGLVFSVQGDYQTYKPFEVAVSQLTFKNSNSLGAQSFENQVAQNLYNYPNPCTNSTTLVLPEETQSVNVKVMDLLGRTMLSKEYDSIPANHEIAVALDNLKHGVYFFVVTSDEKKQFQTKFIIK</sequence>